<dbReference type="InterPro" id="IPR002745">
    <property type="entry name" value="Ptrans_KptA/Tpt1"/>
</dbReference>
<evidence type="ECO:0000256" key="6">
    <source>
        <dbReference type="ARBA" id="ARBA00047949"/>
    </source>
</evidence>
<dbReference type="GO" id="GO:0006388">
    <property type="term" value="P:tRNA splicing, via endonucleolytic cleavage and ligation"/>
    <property type="evidence" value="ECO:0007669"/>
    <property type="project" value="TreeGrafter"/>
</dbReference>
<evidence type="ECO:0000256" key="4">
    <source>
        <dbReference type="ARBA" id="ARBA00022679"/>
    </source>
</evidence>
<dbReference type="SUPFAM" id="SSF56399">
    <property type="entry name" value="ADP-ribosylation"/>
    <property type="match status" value="1"/>
</dbReference>
<dbReference type="InterPro" id="IPR042081">
    <property type="entry name" value="RNA_2'-PTrans_C"/>
</dbReference>
<protein>
    <recommendedName>
        <fullName evidence="3">2'-phosphotransferase</fullName>
        <ecNumber evidence="3">2.7.1.160</ecNumber>
    </recommendedName>
</protein>
<dbReference type="Gene3D" id="3.20.170.30">
    <property type="match status" value="1"/>
</dbReference>
<organism evidence="7 8">
    <name type="scientific">Callosobruchus maculatus</name>
    <name type="common">Southern cowpea weevil</name>
    <name type="synonym">Pulse bruchid</name>
    <dbReference type="NCBI Taxonomy" id="64391"/>
    <lineage>
        <taxon>Eukaryota</taxon>
        <taxon>Metazoa</taxon>
        <taxon>Ecdysozoa</taxon>
        <taxon>Arthropoda</taxon>
        <taxon>Hexapoda</taxon>
        <taxon>Insecta</taxon>
        <taxon>Pterygota</taxon>
        <taxon>Neoptera</taxon>
        <taxon>Endopterygota</taxon>
        <taxon>Coleoptera</taxon>
        <taxon>Polyphaga</taxon>
        <taxon>Cucujiformia</taxon>
        <taxon>Chrysomeloidea</taxon>
        <taxon>Chrysomelidae</taxon>
        <taxon>Bruchinae</taxon>
        <taxon>Bruchini</taxon>
        <taxon>Callosobruchus</taxon>
    </lineage>
</organism>
<evidence type="ECO:0000256" key="1">
    <source>
        <dbReference type="ARBA" id="ARBA00003343"/>
    </source>
</evidence>
<dbReference type="EC" id="2.7.1.160" evidence="3"/>
<dbReference type="EMBL" id="CAACVG010006899">
    <property type="protein sequence ID" value="VEN42441.1"/>
    <property type="molecule type" value="Genomic_DNA"/>
</dbReference>
<dbReference type="Pfam" id="PF01885">
    <property type="entry name" value="PTS_2-RNA"/>
    <property type="match status" value="1"/>
</dbReference>
<keyword evidence="5" id="KW-0520">NAD</keyword>
<dbReference type="OrthoDB" id="419694at2759"/>
<evidence type="ECO:0000313" key="7">
    <source>
        <dbReference type="EMBL" id="VEN42441.1"/>
    </source>
</evidence>
<dbReference type="PANTHER" id="PTHR12684:SF2">
    <property type="entry name" value="TRNA 2'-PHOSPHOTRANSFERASE 1"/>
    <property type="match status" value="1"/>
</dbReference>
<evidence type="ECO:0000256" key="5">
    <source>
        <dbReference type="ARBA" id="ARBA00023027"/>
    </source>
</evidence>
<evidence type="ECO:0000313" key="8">
    <source>
        <dbReference type="Proteomes" id="UP000410492"/>
    </source>
</evidence>
<keyword evidence="8" id="KW-1185">Reference proteome</keyword>
<evidence type="ECO:0000256" key="3">
    <source>
        <dbReference type="ARBA" id="ARBA00012007"/>
    </source>
</evidence>
<gene>
    <name evidence="7" type="ORF">CALMAC_LOCUS5920</name>
</gene>
<dbReference type="PANTHER" id="PTHR12684">
    <property type="entry name" value="PUTATIVE PHOSPHOTRANSFERASE"/>
    <property type="match status" value="1"/>
</dbReference>
<comment type="similarity">
    <text evidence="2">Belongs to the KptA/TPT1 family.</text>
</comment>
<comment type="catalytic activity">
    <reaction evidence="6">
        <text>2'-phospho-[ligated tRNA] + NAD(+) = mature tRNA + ADP-alpha-D-ribose 1'',2''-cyclic phosphate + nicotinamide</text>
        <dbReference type="Rhea" id="RHEA:23324"/>
        <dbReference type="Rhea" id="RHEA-COMP:11106"/>
        <dbReference type="Rhea" id="RHEA-COMP:11107"/>
        <dbReference type="ChEBI" id="CHEBI:17154"/>
        <dbReference type="ChEBI" id="CHEBI:57540"/>
        <dbReference type="ChEBI" id="CHEBI:76596"/>
        <dbReference type="ChEBI" id="CHEBI:82883"/>
        <dbReference type="ChEBI" id="CHEBI:85027"/>
        <dbReference type="EC" id="2.7.1.160"/>
    </reaction>
</comment>
<dbReference type="FunFam" id="3.20.170.30:FF:000002">
    <property type="entry name" value="Phosphotransferase, putative"/>
    <property type="match status" value="1"/>
</dbReference>
<name>A0A653C3M6_CALMS</name>
<dbReference type="InterPro" id="IPR042080">
    <property type="entry name" value="RNA_2'-PTrans_N"/>
</dbReference>
<reference evidence="7 8" key="1">
    <citation type="submission" date="2019-01" db="EMBL/GenBank/DDBJ databases">
        <authorList>
            <person name="Sayadi A."/>
        </authorList>
    </citation>
    <scope>NUCLEOTIDE SEQUENCE [LARGE SCALE GENOMIC DNA]</scope>
</reference>
<keyword evidence="4" id="KW-0808">Transferase</keyword>
<evidence type="ECO:0000256" key="2">
    <source>
        <dbReference type="ARBA" id="ARBA00009836"/>
    </source>
</evidence>
<accession>A0A653C3M6</accession>
<sequence>MSTPKKLSDFRLSKTLSWLLRHGAVKERLTIGADGYIRVADLLNHRSLKGKCSIDDIKKIVETNDKQRFSLRCDENNELEICANQGHSLQCITEIAVIPLTDTDAVVIHGTYYKHWATIKSQGLSRMSRNHIHFATGLPNDKTVISGIRRSAEVFIYIDLTKALSDGIKFYKSLNNVILSPGDENGFIKPKYFLKVVDKQNRLL</sequence>
<proteinExistence type="inferred from homology"/>
<comment type="function">
    <text evidence="1">Catalyzes the last step of tRNA splicing, the transfer of the splice junction 2'-phosphate from ligated tRNA to NAD to produce ADP-ribose 1''-2'' cyclic phosphate.</text>
</comment>
<dbReference type="AlphaFoldDB" id="A0A653C3M6"/>
<dbReference type="Proteomes" id="UP000410492">
    <property type="component" value="Unassembled WGS sequence"/>
</dbReference>
<dbReference type="GO" id="GO:0000215">
    <property type="term" value="F:tRNA 2'-phosphotransferase activity"/>
    <property type="evidence" value="ECO:0007669"/>
    <property type="project" value="UniProtKB-EC"/>
</dbReference>
<dbReference type="Gene3D" id="1.10.10.970">
    <property type="entry name" value="RNA 2'-phosphotransferase, Tpt1/KptA family, N-terminal domain"/>
    <property type="match status" value="1"/>
</dbReference>